<evidence type="ECO:0000313" key="1">
    <source>
        <dbReference type="EMBL" id="KAJ9102922.1"/>
    </source>
</evidence>
<name>A0ACC2VUA5_9TREE</name>
<sequence>MLGNSKRKGLENKPWAFGRDGVLEIANARGACGNPASGRIRVAVGRATGRVGSLAVQECGLAVEIERVKLWEVVIPVAEVVRSPGRVCALMVMTATSDDVSSDVSQDSATKPNTSPTNKVLFLNLSHYLQPQPTPGLQEGPRYALSSGQTSRTRHRYKHPKSTHPSRCRTNPQARCGSLPEPSLTTWLPLHCPTPTCGSTLGTRNIRSVTREEDPDSPGGTMDGGEQLVETWRLDKYAVEFLGTDENSPLSCNVDEILATEMLEHAQSLGVRKFRLADEASGEEHMSLWLFNPDTDITWGTLDYDAPTNKWTTHARPGKFVTVLWQDTTRTNRPLASERYETLQYPASAVETIRAILAGKAEGVPVDGMTMGEWQVGYLRR</sequence>
<keyword evidence="2" id="KW-1185">Reference proteome</keyword>
<protein>
    <submittedName>
        <fullName evidence="1">Uncharacterized protein</fullName>
    </submittedName>
</protein>
<proteinExistence type="predicted"/>
<evidence type="ECO:0000313" key="2">
    <source>
        <dbReference type="Proteomes" id="UP001230649"/>
    </source>
</evidence>
<gene>
    <name evidence="1" type="ORF">QFC20_004888</name>
</gene>
<dbReference type="Proteomes" id="UP001230649">
    <property type="component" value="Unassembled WGS sequence"/>
</dbReference>
<organism evidence="1 2">
    <name type="scientific">Naganishia adeliensis</name>
    <dbReference type="NCBI Taxonomy" id="92952"/>
    <lineage>
        <taxon>Eukaryota</taxon>
        <taxon>Fungi</taxon>
        <taxon>Dikarya</taxon>
        <taxon>Basidiomycota</taxon>
        <taxon>Agaricomycotina</taxon>
        <taxon>Tremellomycetes</taxon>
        <taxon>Filobasidiales</taxon>
        <taxon>Filobasidiaceae</taxon>
        <taxon>Naganishia</taxon>
    </lineage>
</organism>
<dbReference type="EMBL" id="JASBWS010000061">
    <property type="protein sequence ID" value="KAJ9102922.1"/>
    <property type="molecule type" value="Genomic_DNA"/>
</dbReference>
<accession>A0ACC2VUA5</accession>
<reference evidence="1" key="1">
    <citation type="submission" date="2023-04" db="EMBL/GenBank/DDBJ databases">
        <title>Draft Genome sequencing of Naganishia species isolated from polar environments using Oxford Nanopore Technology.</title>
        <authorList>
            <person name="Leo P."/>
            <person name="Venkateswaran K."/>
        </authorList>
    </citation>
    <scope>NUCLEOTIDE SEQUENCE</scope>
    <source>
        <strain evidence="1">MNA-CCFEE 5262</strain>
    </source>
</reference>
<comment type="caution">
    <text evidence="1">The sequence shown here is derived from an EMBL/GenBank/DDBJ whole genome shotgun (WGS) entry which is preliminary data.</text>
</comment>